<dbReference type="Proteomes" id="UP000564378">
    <property type="component" value="Unassembled WGS sequence"/>
</dbReference>
<dbReference type="NCBIfam" id="NF006691">
    <property type="entry name" value="PRK09239.1"/>
    <property type="match status" value="1"/>
</dbReference>
<dbReference type="PROSITE" id="PS51168">
    <property type="entry name" value="CHORISMATE_MUT_2"/>
    <property type="match status" value="1"/>
</dbReference>
<dbReference type="SMART" id="SM00830">
    <property type="entry name" value="CM_2"/>
    <property type="match status" value="1"/>
</dbReference>
<keyword evidence="2 4" id="KW-0413">Isomerase</keyword>
<dbReference type="InterPro" id="IPR051331">
    <property type="entry name" value="Chorismate_mutase-related"/>
</dbReference>
<evidence type="ECO:0000256" key="1">
    <source>
        <dbReference type="ARBA" id="ARBA00012404"/>
    </source>
</evidence>
<evidence type="ECO:0000313" key="4">
    <source>
        <dbReference type="EMBL" id="MBC2776523.1"/>
    </source>
</evidence>
<dbReference type="Gene3D" id="1.20.59.10">
    <property type="entry name" value="Chorismate mutase"/>
    <property type="match status" value="1"/>
</dbReference>
<reference evidence="4 5" key="1">
    <citation type="submission" date="2020-08" db="EMBL/GenBank/DDBJ databases">
        <title>Draft genome sequence of Parasphingopyxis sp. GrpM-11.</title>
        <authorList>
            <person name="Oh J."/>
            <person name="Roh D.-H."/>
        </authorList>
    </citation>
    <scope>NUCLEOTIDE SEQUENCE [LARGE SCALE GENOMIC DNA]</scope>
    <source>
        <strain evidence="4 5">GrpM-11</strain>
    </source>
</reference>
<dbReference type="GO" id="GO:0004106">
    <property type="term" value="F:chorismate mutase activity"/>
    <property type="evidence" value="ECO:0007669"/>
    <property type="project" value="UniProtKB-EC"/>
</dbReference>
<dbReference type="AlphaFoldDB" id="A0A842HVJ3"/>
<dbReference type="PANTHER" id="PTHR38041">
    <property type="entry name" value="CHORISMATE MUTASE"/>
    <property type="match status" value="1"/>
</dbReference>
<dbReference type="InterPro" id="IPR010951">
    <property type="entry name" value="CM_bact"/>
</dbReference>
<gene>
    <name evidence="4" type="ORF">H6P80_02695</name>
</gene>
<evidence type="ECO:0000256" key="2">
    <source>
        <dbReference type="ARBA" id="ARBA00023235"/>
    </source>
</evidence>
<sequence length="101" mass="11751">MTDNELDRWRSSIDNIDTAIVSLLAERFKVTREVGKWKAANRVTAVDADRERRQVERLRALASEAGLDPDFLERFLRLIIDEVVSHHRAIRDDDFETPSPF</sequence>
<dbReference type="InterPro" id="IPR036979">
    <property type="entry name" value="CM_dom_sf"/>
</dbReference>
<dbReference type="PANTHER" id="PTHR38041:SF1">
    <property type="entry name" value="CHORISMATE MUTASE"/>
    <property type="match status" value="1"/>
</dbReference>
<dbReference type="Pfam" id="PF01817">
    <property type="entry name" value="CM_2"/>
    <property type="match status" value="1"/>
</dbReference>
<proteinExistence type="predicted"/>
<organism evidence="4 5">
    <name type="scientific">Parasphingopyxis marina</name>
    <dbReference type="NCBI Taxonomy" id="2761622"/>
    <lineage>
        <taxon>Bacteria</taxon>
        <taxon>Pseudomonadati</taxon>
        <taxon>Pseudomonadota</taxon>
        <taxon>Alphaproteobacteria</taxon>
        <taxon>Sphingomonadales</taxon>
        <taxon>Sphingomonadaceae</taxon>
        <taxon>Parasphingopyxis</taxon>
    </lineage>
</organism>
<dbReference type="GO" id="GO:0009697">
    <property type="term" value="P:salicylic acid biosynthetic process"/>
    <property type="evidence" value="ECO:0007669"/>
    <property type="project" value="TreeGrafter"/>
</dbReference>
<dbReference type="NCBIfam" id="TIGR01795">
    <property type="entry name" value="CM_mono_cladeE"/>
    <property type="match status" value="1"/>
</dbReference>
<dbReference type="InterPro" id="IPR036263">
    <property type="entry name" value="Chorismate_II_sf"/>
</dbReference>
<evidence type="ECO:0000313" key="5">
    <source>
        <dbReference type="Proteomes" id="UP000564378"/>
    </source>
</evidence>
<feature type="domain" description="Chorismate mutase" evidence="3">
    <location>
        <begin position="1"/>
        <end position="91"/>
    </location>
</feature>
<name>A0A842HVJ3_9SPHN</name>
<dbReference type="EC" id="5.4.99.5" evidence="1"/>
<dbReference type="SUPFAM" id="SSF48600">
    <property type="entry name" value="Chorismate mutase II"/>
    <property type="match status" value="1"/>
</dbReference>
<dbReference type="RefSeq" id="WP_185799797.1">
    <property type="nucleotide sequence ID" value="NZ_JACJVJ010000001.1"/>
</dbReference>
<protein>
    <recommendedName>
        <fullName evidence="1">chorismate mutase</fullName>
        <ecNumber evidence="1">5.4.99.5</ecNumber>
    </recommendedName>
</protein>
<comment type="caution">
    <text evidence="4">The sequence shown here is derived from an EMBL/GenBank/DDBJ whole genome shotgun (WGS) entry which is preliminary data.</text>
</comment>
<dbReference type="InterPro" id="IPR002701">
    <property type="entry name" value="CM_II_prokaryot"/>
</dbReference>
<dbReference type="EMBL" id="JACJVJ010000001">
    <property type="protein sequence ID" value="MBC2776523.1"/>
    <property type="molecule type" value="Genomic_DNA"/>
</dbReference>
<accession>A0A842HVJ3</accession>
<dbReference type="GO" id="GO:0046417">
    <property type="term" value="P:chorismate metabolic process"/>
    <property type="evidence" value="ECO:0007669"/>
    <property type="project" value="InterPro"/>
</dbReference>
<evidence type="ECO:0000259" key="3">
    <source>
        <dbReference type="PROSITE" id="PS51168"/>
    </source>
</evidence>
<keyword evidence="5" id="KW-1185">Reference proteome</keyword>